<dbReference type="PATRIC" id="fig|864069.3.peg.675"/>
<name>I4Z3B2_9HYPH</name>
<dbReference type="HOGENOM" id="CLU_2465593_0_0_5"/>
<gene>
    <name evidence="1" type="ORF">MicloDRAFT_00006070</name>
</gene>
<evidence type="ECO:0000313" key="2">
    <source>
        <dbReference type="Proteomes" id="UP000003947"/>
    </source>
</evidence>
<sequence length="88" mass="9769">MLIEGHICKSIAPNSTRLALRPVIGTRACVPLSAQVARSGGNSRSSVQSRHSSRSLLCQPAFRRRVIPPYMGRSVKRWQAVCRIEVRV</sequence>
<dbReference type="STRING" id="864069.MicloDRAFT_00006070"/>
<reference evidence="1 2" key="1">
    <citation type="submission" date="2012-02" db="EMBL/GenBank/DDBJ databases">
        <title>Improved High-Quality Draft sequence of Microvirga sp. WSM3557.</title>
        <authorList>
            <consortium name="US DOE Joint Genome Institute"/>
            <person name="Lucas S."/>
            <person name="Han J."/>
            <person name="Lapidus A."/>
            <person name="Cheng J.-F."/>
            <person name="Goodwin L."/>
            <person name="Pitluck S."/>
            <person name="Peters L."/>
            <person name="Zhang X."/>
            <person name="Detter J.C."/>
            <person name="Han C."/>
            <person name="Tapia R."/>
            <person name="Land M."/>
            <person name="Hauser L."/>
            <person name="Kyrpides N."/>
            <person name="Ivanova N."/>
            <person name="Pagani I."/>
            <person name="Brau L."/>
            <person name="Yates R."/>
            <person name="O'Hara G."/>
            <person name="Rui T."/>
            <person name="Howieson J."/>
            <person name="Reeve W."/>
            <person name="Woyke T."/>
        </authorList>
    </citation>
    <scope>NUCLEOTIDE SEQUENCE [LARGE SCALE GENOMIC DNA]</scope>
    <source>
        <strain evidence="1 2">WSM3557</strain>
    </source>
</reference>
<dbReference type="Proteomes" id="UP000003947">
    <property type="component" value="Unassembled WGS sequence"/>
</dbReference>
<dbReference type="AlphaFoldDB" id="I4Z3B2"/>
<evidence type="ECO:0000313" key="1">
    <source>
        <dbReference type="EMBL" id="EIM30704.1"/>
    </source>
</evidence>
<proteinExistence type="predicted"/>
<dbReference type="EMBL" id="JH660636">
    <property type="protein sequence ID" value="EIM30704.1"/>
    <property type="molecule type" value="Genomic_DNA"/>
</dbReference>
<organism evidence="1 2">
    <name type="scientific">Microvirga lotononidis</name>
    <dbReference type="NCBI Taxonomy" id="864069"/>
    <lineage>
        <taxon>Bacteria</taxon>
        <taxon>Pseudomonadati</taxon>
        <taxon>Pseudomonadota</taxon>
        <taxon>Alphaproteobacteria</taxon>
        <taxon>Hyphomicrobiales</taxon>
        <taxon>Methylobacteriaceae</taxon>
        <taxon>Microvirga</taxon>
    </lineage>
</organism>
<accession>I4Z3B2</accession>
<protein>
    <submittedName>
        <fullName evidence="1">Uncharacterized protein</fullName>
    </submittedName>
</protein>
<keyword evidence="2" id="KW-1185">Reference proteome</keyword>